<comment type="caution">
    <text evidence="1">The sequence shown here is derived from an EMBL/GenBank/DDBJ whole genome shotgun (WGS) entry which is preliminary data.</text>
</comment>
<dbReference type="EMBL" id="BALE01000010">
    <property type="protein sequence ID" value="GAN53672.1"/>
    <property type="molecule type" value="Genomic_DNA"/>
</dbReference>
<dbReference type="RefSeq" id="WP_048847808.1">
    <property type="nucleotide sequence ID" value="NZ_BALE01000010.1"/>
</dbReference>
<name>A0A0D6MJ60_9PROT</name>
<accession>A0A0D6MJ60</accession>
<sequence length="463" mass="51977">MDWFCLSHTGHPVVLDRQQQVFRCVPWDQADPQDLLLCAPLSAAQGPVSVRDDAGIPHALAGYHTIVAQHAGAAVSGHLLADARFGCARRPGDVVTFDRDEPHAWETFIFAPCDWFEALRSRLSGRLLSIDRHELLTIETSIDAGQLRTGNARFDLVTNLEAFAQFDRALVLRQEGYRFSMFRRYRPLVYFACSGEPPAFELLRESLRSLTRTGRYDGDICIITDRIELAAGLAADFPNPITVLSVELPDSDDYYFARYRIFDLPDFETYTAVLYVDTDVIFQDDVHILLRRICLSHGICVGSEEYEDIIVVPVSLIDVAPSLGSHLFAGDPFRTGYRYGFNSGIIGFAPSPAVEQAFRLVLETKERLLADGRRELDQPVSNYVFRKCELVDFTTISGYVAVGAKDAIHYHARPAERCVIVHFWRVAAAERHAVMQRVNAYLAARHALDADLALPIFSPPARR</sequence>
<dbReference type="Proteomes" id="UP000032679">
    <property type="component" value="Unassembled WGS sequence"/>
</dbReference>
<dbReference type="AlphaFoldDB" id="A0A0D6MJ60"/>
<proteinExistence type="predicted"/>
<dbReference type="Gene3D" id="3.90.550.10">
    <property type="entry name" value="Spore Coat Polysaccharide Biosynthesis Protein SpsA, Chain A"/>
    <property type="match status" value="1"/>
</dbReference>
<dbReference type="SUPFAM" id="SSF53448">
    <property type="entry name" value="Nucleotide-diphospho-sugar transferases"/>
    <property type="match status" value="1"/>
</dbReference>
<organism evidence="1 2">
    <name type="scientific">Tanticharoenia sakaeratensis NBRC 103193</name>
    <dbReference type="NCBI Taxonomy" id="1231623"/>
    <lineage>
        <taxon>Bacteria</taxon>
        <taxon>Pseudomonadati</taxon>
        <taxon>Pseudomonadota</taxon>
        <taxon>Alphaproteobacteria</taxon>
        <taxon>Acetobacterales</taxon>
        <taxon>Acetobacteraceae</taxon>
        <taxon>Tanticharoenia</taxon>
    </lineage>
</organism>
<reference evidence="1 2" key="1">
    <citation type="submission" date="2012-10" db="EMBL/GenBank/DDBJ databases">
        <title>Genome sequencing of Tanticharoenia sakaeratensis NBRC 103193.</title>
        <authorList>
            <person name="Azuma Y."/>
            <person name="Hadano H."/>
            <person name="Hirakawa H."/>
            <person name="Matsushita K."/>
        </authorList>
    </citation>
    <scope>NUCLEOTIDE SEQUENCE [LARGE SCALE GENOMIC DNA]</scope>
    <source>
        <strain evidence="1 2">NBRC 103193</strain>
    </source>
</reference>
<dbReference type="InterPro" id="IPR029044">
    <property type="entry name" value="Nucleotide-diphossugar_trans"/>
</dbReference>
<protein>
    <submittedName>
        <fullName evidence="1">Uncharacterized protein</fullName>
    </submittedName>
</protein>
<gene>
    <name evidence="1" type="ORF">Tasa_010_219</name>
</gene>
<evidence type="ECO:0000313" key="1">
    <source>
        <dbReference type="EMBL" id="GAN53672.1"/>
    </source>
</evidence>
<keyword evidence="2" id="KW-1185">Reference proteome</keyword>
<evidence type="ECO:0000313" key="2">
    <source>
        <dbReference type="Proteomes" id="UP000032679"/>
    </source>
</evidence>